<sequence>MDLPWRPADTQEERCFSHIKTAPVTAEFLLSPRPQLMFPDQRACAVEARGFLVFGEQRESSSYEHTVRLERLQASAEPKARQRNLDGP</sequence>
<reference evidence="2" key="1">
    <citation type="journal article" date="2022" name="bioRxiv">
        <title>Sequencing and chromosome-scale assembly of the giantPleurodeles waltlgenome.</title>
        <authorList>
            <person name="Brown T."/>
            <person name="Elewa A."/>
            <person name="Iarovenko S."/>
            <person name="Subramanian E."/>
            <person name="Araus A.J."/>
            <person name="Petzold A."/>
            <person name="Susuki M."/>
            <person name="Suzuki K.-i.T."/>
            <person name="Hayashi T."/>
            <person name="Toyoda A."/>
            <person name="Oliveira C."/>
            <person name="Osipova E."/>
            <person name="Leigh N.D."/>
            <person name="Simon A."/>
            <person name="Yun M.H."/>
        </authorList>
    </citation>
    <scope>NUCLEOTIDE SEQUENCE</scope>
    <source>
        <strain evidence="2">20211129_DDA</strain>
        <tissue evidence="2">Liver</tissue>
    </source>
</reference>
<accession>A0AAV7W8H5</accession>
<evidence type="ECO:0000313" key="3">
    <source>
        <dbReference type="Proteomes" id="UP001066276"/>
    </source>
</evidence>
<feature type="compositionally biased region" description="Basic and acidic residues" evidence="1">
    <location>
        <begin position="78"/>
        <end position="88"/>
    </location>
</feature>
<evidence type="ECO:0000313" key="2">
    <source>
        <dbReference type="EMBL" id="KAJ1209142.1"/>
    </source>
</evidence>
<dbReference type="AlphaFoldDB" id="A0AAV7W8H5"/>
<feature type="region of interest" description="Disordered" evidence="1">
    <location>
        <begin position="69"/>
        <end position="88"/>
    </location>
</feature>
<gene>
    <name evidence="2" type="ORF">NDU88_004520</name>
</gene>
<proteinExistence type="predicted"/>
<protein>
    <submittedName>
        <fullName evidence="2">Uncharacterized protein</fullName>
    </submittedName>
</protein>
<name>A0AAV7W8H5_PLEWA</name>
<organism evidence="2 3">
    <name type="scientific">Pleurodeles waltl</name>
    <name type="common">Iberian ribbed newt</name>
    <dbReference type="NCBI Taxonomy" id="8319"/>
    <lineage>
        <taxon>Eukaryota</taxon>
        <taxon>Metazoa</taxon>
        <taxon>Chordata</taxon>
        <taxon>Craniata</taxon>
        <taxon>Vertebrata</taxon>
        <taxon>Euteleostomi</taxon>
        <taxon>Amphibia</taxon>
        <taxon>Batrachia</taxon>
        <taxon>Caudata</taxon>
        <taxon>Salamandroidea</taxon>
        <taxon>Salamandridae</taxon>
        <taxon>Pleurodelinae</taxon>
        <taxon>Pleurodeles</taxon>
    </lineage>
</organism>
<comment type="caution">
    <text evidence="2">The sequence shown here is derived from an EMBL/GenBank/DDBJ whole genome shotgun (WGS) entry which is preliminary data.</text>
</comment>
<dbReference type="EMBL" id="JANPWB010000002">
    <property type="protein sequence ID" value="KAJ1209142.1"/>
    <property type="molecule type" value="Genomic_DNA"/>
</dbReference>
<keyword evidence="3" id="KW-1185">Reference proteome</keyword>
<evidence type="ECO:0000256" key="1">
    <source>
        <dbReference type="SAM" id="MobiDB-lite"/>
    </source>
</evidence>
<dbReference type="Proteomes" id="UP001066276">
    <property type="component" value="Chromosome 1_2"/>
</dbReference>